<dbReference type="PANTHER" id="PTHR46796">
    <property type="entry name" value="HTH-TYPE TRANSCRIPTIONAL ACTIVATOR RHAS-RELATED"/>
    <property type="match status" value="1"/>
</dbReference>
<organism evidence="6 7">
    <name type="scientific">Streptomyces tamarix</name>
    <dbReference type="NCBI Taxonomy" id="3078565"/>
    <lineage>
        <taxon>Bacteria</taxon>
        <taxon>Bacillati</taxon>
        <taxon>Actinomycetota</taxon>
        <taxon>Actinomycetes</taxon>
        <taxon>Kitasatosporales</taxon>
        <taxon>Streptomycetaceae</taxon>
        <taxon>Streptomyces</taxon>
    </lineage>
</organism>
<dbReference type="InterPro" id="IPR018060">
    <property type="entry name" value="HTH_AraC"/>
</dbReference>
<name>A0ABU3QFE6_9ACTN</name>
<feature type="domain" description="HTH araC/xylS-type" evidence="5">
    <location>
        <begin position="199"/>
        <end position="297"/>
    </location>
</feature>
<evidence type="ECO:0000256" key="3">
    <source>
        <dbReference type="ARBA" id="ARBA00023163"/>
    </source>
</evidence>
<dbReference type="InterPro" id="IPR009057">
    <property type="entry name" value="Homeodomain-like_sf"/>
</dbReference>
<evidence type="ECO:0000256" key="4">
    <source>
        <dbReference type="SAM" id="MobiDB-lite"/>
    </source>
</evidence>
<dbReference type="Gene3D" id="1.10.10.60">
    <property type="entry name" value="Homeodomain-like"/>
    <property type="match status" value="1"/>
</dbReference>
<protein>
    <submittedName>
        <fullName evidence="6">AraC family transcriptional regulator</fullName>
    </submittedName>
</protein>
<feature type="region of interest" description="Disordered" evidence="4">
    <location>
        <begin position="1"/>
        <end position="22"/>
    </location>
</feature>
<dbReference type="SMART" id="SM00342">
    <property type="entry name" value="HTH_ARAC"/>
    <property type="match status" value="1"/>
</dbReference>
<evidence type="ECO:0000259" key="5">
    <source>
        <dbReference type="PROSITE" id="PS01124"/>
    </source>
</evidence>
<keyword evidence="3" id="KW-0804">Transcription</keyword>
<dbReference type="Pfam" id="PF12833">
    <property type="entry name" value="HTH_18"/>
    <property type="match status" value="1"/>
</dbReference>
<evidence type="ECO:0000313" key="6">
    <source>
        <dbReference type="EMBL" id="MDT9681124.1"/>
    </source>
</evidence>
<dbReference type="SUPFAM" id="SSF46689">
    <property type="entry name" value="Homeodomain-like"/>
    <property type="match status" value="1"/>
</dbReference>
<evidence type="ECO:0000313" key="7">
    <source>
        <dbReference type="Proteomes" id="UP001250181"/>
    </source>
</evidence>
<evidence type="ECO:0000256" key="1">
    <source>
        <dbReference type="ARBA" id="ARBA00023015"/>
    </source>
</evidence>
<dbReference type="PANTHER" id="PTHR46796:SF6">
    <property type="entry name" value="ARAC SUBFAMILY"/>
    <property type="match status" value="1"/>
</dbReference>
<dbReference type="RefSeq" id="WP_315876133.1">
    <property type="nucleotide sequence ID" value="NZ_JAWCTQ010000003.1"/>
</dbReference>
<accession>A0ABU3QFE6</accession>
<dbReference type="PROSITE" id="PS01124">
    <property type="entry name" value="HTH_ARAC_FAMILY_2"/>
    <property type="match status" value="1"/>
</dbReference>
<comment type="caution">
    <text evidence="6">The sequence shown here is derived from an EMBL/GenBank/DDBJ whole genome shotgun (WGS) entry which is preliminary data.</text>
</comment>
<gene>
    <name evidence="6" type="ORF">RND61_03390</name>
</gene>
<proteinExistence type="predicted"/>
<keyword evidence="7" id="KW-1185">Reference proteome</keyword>
<keyword evidence="2" id="KW-0238">DNA-binding</keyword>
<dbReference type="EMBL" id="JAWCTQ010000003">
    <property type="protein sequence ID" value="MDT9681124.1"/>
    <property type="molecule type" value="Genomic_DNA"/>
</dbReference>
<dbReference type="InterPro" id="IPR050204">
    <property type="entry name" value="AraC_XylS_family_regulators"/>
</dbReference>
<evidence type="ECO:0000256" key="2">
    <source>
        <dbReference type="ARBA" id="ARBA00023125"/>
    </source>
</evidence>
<feature type="region of interest" description="Disordered" evidence="4">
    <location>
        <begin position="293"/>
        <end position="320"/>
    </location>
</feature>
<dbReference type="Proteomes" id="UP001250181">
    <property type="component" value="Unassembled WGS sequence"/>
</dbReference>
<keyword evidence="1" id="KW-0805">Transcription regulation</keyword>
<sequence length="320" mass="34171">MKKNGQTAEEPPPRDIAAVPYRPTPGTPPGIEVVPLDRLAERAHGHGIDPYRPSRPVFHLLIHVRAGVARCSVDFAADAIPPGGWLWVRPGQVMQFLSPLDRTEGTVVVFPAGFLSGTTAVLTAAAGPAPRRHVTPTARHAGSLCRVLDALENEYAHLSDLPLTAHIETMRHLLSALLIRLAHVDGSALPEGAAGEPFRRFREAVEQDFARTHRVEDYAARLGYSTRTLTRATRAAAGCGAKRLIDDRVLLEAKRLLVHTALSPAAIGDRVGFTHPTAFSAFFRRRTGTTPTGFRALAAGAPTAPHTAGGPPADGRTAPG</sequence>
<reference evidence="6 7" key="1">
    <citation type="submission" date="2023-09" db="EMBL/GenBank/DDBJ databases">
        <title>Streptomyces sp. nov.: A antagonism against Alternaria gaisen Producing Streptochlin, Isolated from Tamarix root soil.</title>
        <authorList>
            <person name="Chen Y."/>
        </authorList>
    </citation>
    <scope>NUCLEOTIDE SEQUENCE [LARGE SCALE GENOMIC DNA]</scope>
    <source>
        <strain evidence="6 7">TRM76323</strain>
    </source>
</reference>